<dbReference type="InterPro" id="IPR011701">
    <property type="entry name" value="MFS"/>
</dbReference>
<dbReference type="Gene3D" id="1.20.1250.20">
    <property type="entry name" value="MFS general substrate transporter like domains"/>
    <property type="match status" value="1"/>
</dbReference>
<organism evidence="3 4">
    <name type="scientific">Halospeciosus flavus</name>
    <dbReference type="NCBI Taxonomy" id="3032283"/>
    <lineage>
        <taxon>Archaea</taxon>
        <taxon>Methanobacteriati</taxon>
        <taxon>Methanobacteriota</taxon>
        <taxon>Stenosarchaea group</taxon>
        <taxon>Halobacteria</taxon>
        <taxon>Halobacteriales</taxon>
        <taxon>Halobacteriaceae</taxon>
        <taxon>Halospeciosus</taxon>
    </lineage>
</organism>
<reference evidence="3 4" key="1">
    <citation type="journal article" date="2019" name="Int. J. Syst. Evol. Microbiol.">
        <title>The Global Catalogue of Microorganisms (GCM) 10K type strain sequencing project: providing services to taxonomists for standard genome sequencing and annotation.</title>
        <authorList>
            <consortium name="The Broad Institute Genomics Platform"/>
            <consortium name="The Broad Institute Genome Sequencing Center for Infectious Disease"/>
            <person name="Wu L."/>
            <person name="Ma J."/>
        </authorList>
    </citation>
    <scope>NUCLEOTIDE SEQUENCE [LARGE SCALE GENOMIC DNA]</scope>
    <source>
        <strain evidence="3 4">XZGYJ-43</strain>
    </source>
</reference>
<keyword evidence="1" id="KW-0472">Membrane</keyword>
<dbReference type="EMBL" id="JBHTAR010000004">
    <property type="protein sequence ID" value="MFC7198537.1"/>
    <property type="molecule type" value="Genomic_DNA"/>
</dbReference>
<keyword evidence="1" id="KW-0812">Transmembrane</keyword>
<dbReference type="AlphaFoldDB" id="A0ABD5Z050"/>
<protein>
    <submittedName>
        <fullName evidence="3">MFS transporter</fullName>
    </submittedName>
</protein>
<proteinExistence type="predicted"/>
<feature type="transmembrane region" description="Helical" evidence="1">
    <location>
        <begin position="77"/>
        <end position="95"/>
    </location>
</feature>
<feature type="transmembrane region" description="Helical" evidence="1">
    <location>
        <begin position="43"/>
        <end position="65"/>
    </location>
</feature>
<dbReference type="Proteomes" id="UP001596447">
    <property type="component" value="Unassembled WGS sequence"/>
</dbReference>
<evidence type="ECO:0000313" key="3">
    <source>
        <dbReference type="EMBL" id="MFC7198537.1"/>
    </source>
</evidence>
<evidence type="ECO:0000256" key="1">
    <source>
        <dbReference type="SAM" id="Phobius"/>
    </source>
</evidence>
<feature type="domain" description="Major facilitator superfamily (MFS) profile" evidence="2">
    <location>
        <begin position="1"/>
        <end position="142"/>
    </location>
</feature>
<sequence length="142" mass="13881">MLLSPFAGRPIARYGSSRVASGSFVLAAGGLGLEAIAGSLPVLVVGSIVFVTGIAAAVPSLISLIGETVPSARGTAVALYVSILFIGASVGPLLPTSLQSIGFVGLCGLLAVVLLVAAGILVLSRNGSAPQLADNATPGDVE</sequence>
<comment type="caution">
    <text evidence="3">The sequence shown here is derived from an EMBL/GenBank/DDBJ whole genome shotgun (WGS) entry which is preliminary data.</text>
</comment>
<name>A0ABD5Z050_9EURY</name>
<dbReference type="SUPFAM" id="SSF103473">
    <property type="entry name" value="MFS general substrate transporter"/>
    <property type="match status" value="1"/>
</dbReference>
<dbReference type="InterPro" id="IPR036259">
    <property type="entry name" value="MFS_trans_sf"/>
</dbReference>
<gene>
    <name evidence="3" type="ORF">ACFQJ9_03555</name>
</gene>
<dbReference type="PROSITE" id="PS50850">
    <property type="entry name" value="MFS"/>
    <property type="match status" value="1"/>
</dbReference>
<evidence type="ECO:0000259" key="2">
    <source>
        <dbReference type="PROSITE" id="PS50850"/>
    </source>
</evidence>
<dbReference type="RefSeq" id="WP_382216070.1">
    <property type="nucleotide sequence ID" value="NZ_JBHTAR010000004.1"/>
</dbReference>
<feature type="transmembrane region" description="Helical" evidence="1">
    <location>
        <begin position="19"/>
        <end position="37"/>
    </location>
</feature>
<feature type="transmembrane region" description="Helical" evidence="1">
    <location>
        <begin position="101"/>
        <end position="123"/>
    </location>
</feature>
<dbReference type="Pfam" id="PF07690">
    <property type="entry name" value="MFS_1"/>
    <property type="match status" value="1"/>
</dbReference>
<keyword evidence="4" id="KW-1185">Reference proteome</keyword>
<keyword evidence="1" id="KW-1133">Transmembrane helix</keyword>
<dbReference type="InterPro" id="IPR020846">
    <property type="entry name" value="MFS_dom"/>
</dbReference>
<evidence type="ECO:0000313" key="4">
    <source>
        <dbReference type="Proteomes" id="UP001596447"/>
    </source>
</evidence>
<accession>A0ABD5Z050</accession>